<keyword evidence="3" id="KW-1185">Reference proteome</keyword>
<dbReference type="AlphaFoldDB" id="A0A7J6W0Q7"/>
<sequence>DKVNAQPKKKGDKNRVEQQVANAPGTSNGNLVVSTNTFKQKEQWKEKGRVTAPPISEFVLPMQDKHKGAAIVTGNSFDAIANLHEETQDSPRQTENINVEPVAASEHISILVNGVEKTQEDEEKGIIRVTETPEIVATKQGIVKDTPDIAVDPPDIVIETSISPFIVVESPNDKDQSLLIKKAEQVTNMMEKQYECWDDEVDAENYEPADGEEGEWQLKTKYGSIALTTKPSPRYTRSKTGTTGNKY</sequence>
<dbReference type="EMBL" id="JABWDY010023363">
    <property type="protein sequence ID" value="KAF5190956.1"/>
    <property type="molecule type" value="Genomic_DNA"/>
</dbReference>
<feature type="compositionally biased region" description="Polar residues" evidence="1">
    <location>
        <begin position="17"/>
        <end position="38"/>
    </location>
</feature>
<accession>A0A7J6W0Q7</accession>
<name>A0A7J6W0Q7_THATH</name>
<proteinExistence type="predicted"/>
<feature type="non-terminal residue" evidence="2">
    <location>
        <position position="1"/>
    </location>
</feature>
<evidence type="ECO:0000256" key="1">
    <source>
        <dbReference type="SAM" id="MobiDB-lite"/>
    </source>
</evidence>
<feature type="compositionally biased region" description="Basic and acidic residues" evidence="1">
    <location>
        <begin position="39"/>
        <end position="49"/>
    </location>
</feature>
<dbReference type="Proteomes" id="UP000554482">
    <property type="component" value="Unassembled WGS sequence"/>
</dbReference>
<evidence type="ECO:0000313" key="2">
    <source>
        <dbReference type="EMBL" id="KAF5190956.1"/>
    </source>
</evidence>
<evidence type="ECO:0000313" key="3">
    <source>
        <dbReference type="Proteomes" id="UP000554482"/>
    </source>
</evidence>
<organism evidence="2 3">
    <name type="scientific">Thalictrum thalictroides</name>
    <name type="common">Rue-anemone</name>
    <name type="synonym">Anemone thalictroides</name>
    <dbReference type="NCBI Taxonomy" id="46969"/>
    <lineage>
        <taxon>Eukaryota</taxon>
        <taxon>Viridiplantae</taxon>
        <taxon>Streptophyta</taxon>
        <taxon>Embryophyta</taxon>
        <taxon>Tracheophyta</taxon>
        <taxon>Spermatophyta</taxon>
        <taxon>Magnoliopsida</taxon>
        <taxon>Ranunculales</taxon>
        <taxon>Ranunculaceae</taxon>
        <taxon>Thalictroideae</taxon>
        <taxon>Thalictrum</taxon>
    </lineage>
</organism>
<comment type="caution">
    <text evidence="2">The sequence shown here is derived from an EMBL/GenBank/DDBJ whole genome shotgun (WGS) entry which is preliminary data.</text>
</comment>
<reference evidence="2 3" key="1">
    <citation type="submission" date="2020-06" db="EMBL/GenBank/DDBJ databases">
        <title>Transcriptomic and genomic resources for Thalictrum thalictroides and T. hernandezii: Facilitating candidate gene discovery in an emerging model plant lineage.</title>
        <authorList>
            <person name="Arias T."/>
            <person name="Riano-Pachon D.M."/>
            <person name="Di Stilio V.S."/>
        </authorList>
    </citation>
    <scope>NUCLEOTIDE SEQUENCE [LARGE SCALE GENOMIC DNA]</scope>
    <source>
        <strain evidence="3">cv. WT478/WT964</strain>
        <tissue evidence="2">Leaves</tissue>
    </source>
</reference>
<gene>
    <name evidence="2" type="ORF">FRX31_019457</name>
</gene>
<protein>
    <submittedName>
        <fullName evidence="2">Uncharacterized protein</fullName>
    </submittedName>
</protein>
<feature type="region of interest" description="Disordered" evidence="1">
    <location>
        <begin position="1"/>
        <end position="49"/>
    </location>
</feature>